<dbReference type="EMBL" id="CP011144">
    <property type="protein sequence ID" value="AKC88053.1"/>
    <property type="molecule type" value="Genomic_DNA"/>
</dbReference>
<sequence>MTVPSRRERWLALALFLAVMALAYALLVHPVWTGPMREADRRIRDLQERDQRIQAQLRQAPQVDRQLQAVADALAGRPGFLPERSAELASAGLAQRLEAAVLAASPDGSTCAINNRSPLPPETEDGRFVRVSLRAHVRCGVPALAAVLYALESGQGQPRLFVDKVNLLAQRTGDGRDNSGGVEASFDLSGYLDPDGVVGTPMEVDNAL</sequence>
<name>A0A0E3Z3G7_9GAMM</name>
<dbReference type="PATRIC" id="fig|314722.6.peg.3474"/>
<evidence type="ECO:0008006" key="3">
    <source>
        <dbReference type="Google" id="ProtNLM"/>
    </source>
</evidence>
<dbReference type="KEGG" id="psuw:WQ53_16040"/>
<gene>
    <name evidence="1" type="ORF">WQ53_16040</name>
</gene>
<keyword evidence="2" id="KW-1185">Reference proteome</keyword>
<evidence type="ECO:0000313" key="1">
    <source>
        <dbReference type="EMBL" id="AKC88053.1"/>
    </source>
</evidence>
<dbReference type="Pfam" id="PF10741">
    <property type="entry name" value="T2SSM_b"/>
    <property type="match status" value="1"/>
</dbReference>
<dbReference type="NCBIfam" id="NF040576">
    <property type="entry name" value="T2SS_GspM_XpsM"/>
    <property type="match status" value="1"/>
</dbReference>
<evidence type="ECO:0000313" key="2">
    <source>
        <dbReference type="Proteomes" id="UP000033067"/>
    </source>
</evidence>
<accession>A0A0E3Z3G7</accession>
<organism evidence="1 2">
    <name type="scientific">Pseudoxanthomonas suwonensis</name>
    <dbReference type="NCBI Taxonomy" id="314722"/>
    <lineage>
        <taxon>Bacteria</taxon>
        <taxon>Pseudomonadati</taxon>
        <taxon>Pseudomonadota</taxon>
        <taxon>Gammaproteobacteria</taxon>
        <taxon>Lysobacterales</taxon>
        <taxon>Lysobacteraceae</taxon>
        <taxon>Pseudoxanthomonas</taxon>
    </lineage>
</organism>
<dbReference type="Proteomes" id="UP000033067">
    <property type="component" value="Chromosome"/>
</dbReference>
<protein>
    <recommendedName>
        <fullName evidence="3">General secretion pathway protein GspM</fullName>
    </recommendedName>
</protein>
<proteinExistence type="predicted"/>
<dbReference type="OrthoDB" id="5767259at2"/>
<dbReference type="InterPro" id="IPR034756">
    <property type="entry name" value="T2SSM_b"/>
</dbReference>
<reference evidence="1 2" key="1">
    <citation type="journal article" date="2015" name="Genome Announc.">
        <title>Complete Genome Sequence of Pseudoxanthomonas suwonensis Strain J1, a Cellulose-Degrading Bacterium Isolated from Leaf- and Wood-Enriched Soil.</title>
        <authorList>
            <person name="Hou L."/>
            <person name="Jiang J."/>
            <person name="Xu Z."/>
            <person name="Zhou Y."/>
            <person name="Leung F.C."/>
        </authorList>
    </citation>
    <scope>NUCLEOTIDE SEQUENCE [LARGE SCALE GENOMIC DNA]</scope>
    <source>
        <strain evidence="1 2">J1</strain>
    </source>
</reference>
<dbReference type="AlphaFoldDB" id="A0A0E3Z3G7"/>